<dbReference type="InterPro" id="IPR014711">
    <property type="entry name" value="TopoI_cat_a-hlx-sub_euk"/>
</dbReference>
<evidence type="ECO:0000256" key="4">
    <source>
        <dbReference type="ARBA" id="ARBA00023029"/>
    </source>
</evidence>
<dbReference type="Gene3D" id="3.90.15.10">
    <property type="entry name" value="Topoisomerase I, Chain A, domain 3"/>
    <property type="match status" value="1"/>
</dbReference>
<dbReference type="RefSeq" id="WP_281488293.1">
    <property type="nucleotide sequence ID" value="NZ_CP159582.1"/>
</dbReference>
<dbReference type="PROSITE" id="PS52038">
    <property type="entry name" value="TOPO_IB_2"/>
    <property type="match status" value="1"/>
</dbReference>
<dbReference type="InterPro" id="IPR035447">
    <property type="entry name" value="DNA_topo_I_N_sf"/>
</dbReference>
<dbReference type="Pfam" id="PF01028">
    <property type="entry name" value="Topoisom_I"/>
    <property type="match status" value="1"/>
</dbReference>
<evidence type="ECO:0000256" key="3">
    <source>
        <dbReference type="ARBA" id="ARBA00012891"/>
    </source>
</evidence>
<keyword evidence="10" id="KW-1185">Reference proteome</keyword>
<sequence>MPRLRRSVPGRKGYARVRAGAGFSYRDADGQTVRDPVLRQRFDALVIPPAWTDVWICEHENGHIQATGVDDAGRRQYLYHPVWREQKDRLKFERALALAASLPTARAFVTRALRDPEPSRERTLAAAFRIIDLGSLRVGHARYALAHGSRGLATLRCEHARVDGDVVELRFPGKSRQPWNTSIRDADLAHVVGELLEGRPANAPLLVWPRPSVDEGAPADASTLHPITPADINAYIKERTGGEFTAKDFRTLRGTAIAAESLARSSAGSTVRERTKAVSEAMRACAEALGNTPAVARSSYVDPRVVDRFMQGETIQLSPGMTVESALRAMLGDPRQPE</sequence>
<protein>
    <recommendedName>
        <fullName evidence="3">DNA topoisomerase</fullName>
        <ecNumber evidence="3">5.6.2.1</ecNumber>
    </recommendedName>
</protein>
<dbReference type="SUPFAM" id="SSF55869">
    <property type="entry name" value="DNA topoisomerase I domain"/>
    <property type="match status" value="1"/>
</dbReference>
<dbReference type="GO" id="GO:0006265">
    <property type="term" value="P:DNA topological change"/>
    <property type="evidence" value="ECO:0007669"/>
    <property type="project" value="InterPro"/>
</dbReference>
<dbReference type="Proteomes" id="UP001321506">
    <property type="component" value="Unassembled WGS sequence"/>
</dbReference>
<evidence type="ECO:0000259" key="8">
    <source>
        <dbReference type="Pfam" id="PF21338"/>
    </source>
</evidence>
<dbReference type="Gene3D" id="1.10.132.120">
    <property type="match status" value="1"/>
</dbReference>
<dbReference type="GO" id="GO:0003917">
    <property type="term" value="F:DNA topoisomerase type I (single strand cut, ATP-independent) activity"/>
    <property type="evidence" value="ECO:0007669"/>
    <property type="project" value="UniProtKB-EC"/>
</dbReference>
<dbReference type="GO" id="GO:0003677">
    <property type="term" value="F:DNA binding"/>
    <property type="evidence" value="ECO:0007669"/>
    <property type="project" value="UniProtKB-KW"/>
</dbReference>
<dbReference type="InterPro" id="IPR013500">
    <property type="entry name" value="TopoI_cat_euk"/>
</dbReference>
<comment type="catalytic activity">
    <reaction evidence="1">
        <text>ATP-independent breakage of single-stranded DNA, followed by passage and rejoining.</text>
        <dbReference type="EC" id="5.6.2.1"/>
    </reaction>
</comment>
<evidence type="ECO:0000313" key="9">
    <source>
        <dbReference type="EMBL" id="MDI2098503.1"/>
    </source>
</evidence>
<proteinExistence type="inferred from homology"/>
<reference evidence="9 10" key="1">
    <citation type="submission" date="2023-04" db="EMBL/GenBank/DDBJ databases">
        <title>Klugiella caeni sp. nov. isolated from the sludge of biochemical tank.</title>
        <authorList>
            <person name="Geng K."/>
        </authorList>
    </citation>
    <scope>NUCLEOTIDE SEQUENCE [LARGE SCALE GENOMIC DNA]</scope>
    <source>
        <strain evidence="9 10">YN-L-19</strain>
    </source>
</reference>
<dbReference type="InterPro" id="IPR001631">
    <property type="entry name" value="TopoI"/>
</dbReference>
<comment type="similarity">
    <text evidence="2">Belongs to the type IB topoisomerase family.</text>
</comment>
<evidence type="ECO:0000313" key="10">
    <source>
        <dbReference type="Proteomes" id="UP001321506"/>
    </source>
</evidence>
<dbReference type="EC" id="5.6.2.1" evidence="3"/>
<gene>
    <name evidence="9" type="ORF">QF206_05945</name>
</gene>
<dbReference type="PRINTS" id="PR00416">
    <property type="entry name" value="EUTPISMRASEI"/>
</dbReference>
<dbReference type="EMBL" id="JASATX010000002">
    <property type="protein sequence ID" value="MDI2098503.1"/>
    <property type="molecule type" value="Genomic_DNA"/>
</dbReference>
<evidence type="ECO:0000256" key="2">
    <source>
        <dbReference type="ARBA" id="ARBA00006645"/>
    </source>
</evidence>
<evidence type="ECO:0000256" key="6">
    <source>
        <dbReference type="ARBA" id="ARBA00023235"/>
    </source>
</evidence>
<dbReference type="InterPro" id="IPR049331">
    <property type="entry name" value="Top1B_N_bact"/>
</dbReference>
<feature type="domain" description="DNA topoisomerase IB N-terminal" evidence="8">
    <location>
        <begin position="22"/>
        <end position="70"/>
    </location>
</feature>
<keyword evidence="6" id="KW-0413">Isomerase</keyword>
<keyword evidence="5" id="KW-0238">DNA-binding</keyword>
<keyword evidence="4" id="KW-0799">Topoisomerase</keyword>
<dbReference type="SUPFAM" id="SSF56349">
    <property type="entry name" value="DNA breaking-rejoining enzymes"/>
    <property type="match status" value="1"/>
</dbReference>
<dbReference type="Gene3D" id="3.30.66.10">
    <property type="entry name" value="DNA topoisomerase I domain"/>
    <property type="match status" value="1"/>
</dbReference>
<comment type="caution">
    <text evidence="9">The sequence shown here is derived from an EMBL/GenBank/DDBJ whole genome shotgun (WGS) entry which is preliminary data.</text>
</comment>
<evidence type="ECO:0000256" key="1">
    <source>
        <dbReference type="ARBA" id="ARBA00000213"/>
    </source>
</evidence>
<dbReference type="AlphaFoldDB" id="A0AAW6T832"/>
<organism evidence="9 10">
    <name type="scientific">Ruicaihuangia caeni</name>
    <dbReference type="NCBI Taxonomy" id="3042517"/>
    <lineage>
        <taxon>Bacteria</taxon>
        <taxon>Bacillati</taxon>
        <taxon>Actinomycetota</taxon>
        <taxon>Actinomycetes</taxon>
        <taxon>Micrococcales</taxon>
        <taxon>Microbacteriaceae</taxon>
        <taxon>Ruicaihuangia</taxon>
    </lineage>
</organism>
<dbReference type="Pfam" id="PF21338">
    <property type="entry name" value="Top1B_N_bact"/>
    <property type="match status" value="1"/>
</dbReference>
<name>A0AAW6T832_9MICO</name>
<evidence type="ECO:0000259" key="7">
    <source>
        <dbReference type="Pfam" id="PF01028"/>
    </source>
</evidence>
<evidence type="ECO:0000256" key="5">
    <source>
        <dbReference type="ARBA" id="ARBA00023125"/>
    </source>
</evidence>
<dbReference type="InterPro" id="IPR011010">
    <property type="entry name" value="DNA_brk_join_enz"/>
</dbReference>
<accession>A0AAW6T832</accession>
<feature type="domain" description="DNA topoisomerase I catalytic core eukaryotic-type" evidence="7">
    <location>
        <begin position="83"/>
        <end position="298"/>
    </location>
</feature>